<dbReference type="PANTHER" id="PTHR33798">
    <property type="entry name" value="FLAVOPROTEIN OXYGENASE"/>
    <property type="match status" value="1"/>
</dbReference>
<gene>
    <name evidence="6" type="ORF">BCF53_107172</name>
</gene>
<evidence type="ECO:0000259" key="5">
    <source>
        <dbReference type="SMART" id="SM00903"/>
    </source>
</evidence>
<dbReference type="OrthoDB" id="9794638at2"/>
<dbReference type="GO" id="GO:0016646">
    <property type="term" value="F:oxidoreductase activity, acting on the CH-NH group of donors, NAD or NADP as acceptor"/>
    <property type="evidence" value="ECO:0007669"/>
    <property type="project" value="UniProtKB-ARBA"/>
</dbReference>
<dbReference type="InterPro" id="IPR002563">
    <property type="entry name" value="Flavin_Rdtase-like_dom"/>
</dbReference>
<keyword evidence="7" id="KW-1185">Reference proteome</keyword>
<proteinExistence type="inferred from homology"/>
<dbReference type="InterPro" id="IPR012349">
    <property type="entry name" value="Split_barrel_FMN-bd"/>
</dbReference>
<comment type="caution">
    <text evidence="6">The sequence shown here is derived from an EMBL/GenBank/DDBJ whole genome shotgun (WGS) entry which is preliminary data.</text>
</comment>
<keyword evidence="2" id="KW-0285">Flavoprotein</keyword>
<dbReference type="PANTHER" id="PTHR33798:SF5">
    <property type="entry name" value="FLAVIN REDUCTASE LIKE DOMAIN-CONTAINING PROTEIN"/>
    <property type="match status" value="1"/>
</dbReference>
<comment type="similarity">
    <text evidence="4">Belongs to the flavoredoxin family.</text>
</comment>
<evidence type="ECO:0000256" key="4">
    <source>
        <dbReference type="ARBA" id="ARBA00038054"/>
    </source>
</evidence>
<protein>
    <submittedName>
        <fullName evidence="6">Flavin reductase (DIM6/NTAB) family NADH-FMN oxidoreductase RutF</fullName>
    </submittedName>
</protein>
<evidence type="ECO:0000313" key="7">
    <source>
        <dbReference type="Proteomes" id="UP000295793"/>
    </source>
</evidence>
<dbReference type="SUPFAM" id="SSF50475">
    <property type="entry name" value="FMN-binding split barrel"/>
    <property type="match status" value="1"/>
</dbReference>
<dbReference type="GO" id="GO:0010181">
    <property type="term" value="F:FMN binding"/>
    <property type="evidence" value="ECO:0007669"/>
    <property type="project" value="InterPro"/>
</dbReference>
<keyword evidence="3" id="KW-0288">FMN</keyword>
<dbReference type="RefSeq" id="WP_132701594.1">
    <property type="nucleotide sequence ID" value="NZ_SLZR01000007.1"/>
</dbReference>
<evidence type="ECO:0000256" key="3">
    <source>
        <dbReference type="ARBA" id="ARBA00022643"/>
    </source>
</evidence>
<evidence type="ECO:0000256" key="2">
    <source>
        <dbReference type="ARBA" id="ARBA00022630"/>
    </source>
</evidence>
<dbReference type="Gene3D" id="2.30.110.10">
    <property type="entry name" value="Electron Transport, Fmn-binding Protein, Chain A"/>
    <property type="match status" value="1"/>
</dbReference>
<feature type="domain" description="Flavin reductase like" evidence="5">
    <location>
        <begin position="19"/>
        <end position="173"/>
    </location>
</feature>
<reference evidence="6 7" key="1">
    <citation type="submission" date="2019-03" db="EMBL/GenBank/DDBJ databases">
        <title>Genomic Encyclopedia of Archaeal and Bacterial Type Strains, Phase II (KMG-II): from individual species to whole genera.</title>
        <authorList>
            <person name="Goeker M."/>
        </authorList>
    </citation>
    <scope>NUCLEOTIDE SEQUENCE [LARGE SCALE GENOMIC DNA]</scope>
    <source>
        <strain evidence="6 7">DSM 15388</strain>
    </source>
</reference>
<accession>A0A4R3I7J8</accession>
<evidence type="ECO:0000313" key="6">
    <source>
        <dbReference type="EMBL" id="TCS41157.1"/>
    </source>
</evidence>
<organism evidence="6 7">
    <name type="scientific">Reinekea marinisedimentorum</name>
    <dbReference type="NCBI Taxonomy" id="230495"/>
    <lineage>
        <taxon>Bacteria</taxon>
        <taxon>Pseudomonadati</taxon>
        <taxon>Pseudomonadota</taxon>
        <taxon>Gammaproteobacteria</taxon>
        <taxon>Oceanospirillales</taxon>
        <taxon>Saccharospirillaceae</taxon>
        <taxon>Reinekea</taxon>
    </lineage>
</organism>
<dbReference type="Proteomes" id="UP000295793">
    <property type="component" value="Unassembled WGS sequence"/>
</dbReference>
<name>A0A4R3I7J8_9GAMM</name>
<evidence type="ECO:0000256" key="1">
    <source>
        <dbReference type="ARBA" id="ARBA00001917"/>
    </source>
</evidence>
<dbReference type="SMART" id="SM00903">
    <property type="entry name" value="Flavin_Reduct"/>
    <property type="match status" value="1"/>
</dbReference>
<dbReference type="EMBL" id="SLZR01000007">
    <property type="protein sequence ID" value="TCS41157.1"/>
    <property type="molecule type" value="Genomic_DNA"/>
</dbReference>
<dbReference type="AlphaFoldDB" id="A0A4R3I7J8"/>
<sequence>MFIKTDNIETPNIYQLLTNGIVPRPIAWVSTLSKDGTSNLAPYSFFSVASVNPPVLTVTAVPARDKPVKDTLQNLMDTGEAVVHIVTDDFADQMNDSCKAFPADTSEIDALQITTVASELVAPPSIAGSKIRYECKLREVLNVTPTPGGGMLIMLDVLGVFVDDAVSEGSKINPSKINVLGKLGGNDYSDTAVKAVLLRPEG</sequence>
<dbReference type="Pfam" id="PF01613">
    <property type="entry name" value="Flavin_Reduct"/>
    <property type="match status" value="1"/>
</dbReference>
<comment type="cofactor">
    <cofactor evidence="1">
        <name>FMN</name>
        <dbReference type="ChEBI" id="CHEBI:58210"/>
    </cofactor>
</comment>